<feature type="non-terminal residue" evidence="2">
    <location>
        <position position="1"/>
    </location>
</feature>
<reference evidence="2" key="1">
    <citation type="journal article" date="2014" name="Front. Microbiol.">
        <title>High frequency of phylogenetically diverse reductive dehalogenase-homologous genes in deep subseafloor sedimentary metagenomes.</title>
        <authorList>
            <person name="Kawai M."/>
            <person name="Futagami T."/>
            <person name="Toyoda A."/>
            <person name="Takaki Y."/>
            <person name="Nishi S."/>
            <person name="Hori S."/>
            <person name="Arai W."/>
            <person name="Tsubouchi T."/>
            <person name="Morono Y."/>
            <person name="Uchiyama I."/>
            <person name="Ito T."/>
            <person name="Fujiyama A."/>
            <person name="Inagaki F."/>
            <person name="Takami H."/>
        </authorList>
    </citation>
    <scope>NUCLEOTIDE SEQUENCE</scope>
    <source>
        <strain evidence="2">Expedition CK06-06</strain>
    </source>
</reference>
<comment type="caution">
    <text evidence="2">The sequence shown here is derived from an EMBL/GenBank/DDBJ whole genome shotgun (WGS) entry which is preliminary data.</text>
</comment>
<proteinExistence type="predicted"/>
<name>X1VDS6_9ZZZZ</name>
<feature type="compositionally biased region" description="Polar residues" evidence="1">
    <location>
        <begin position="82"/>
        <end position="95"/>
    </location>
</feature>
<evidence type="ECO:0000256" key="1">
    <source>
        <dbReference type="SAM" id="MobiDB-lite"/>
    </source>
</evidence>
<evidence type="ECO:0000313" key="2">
    <source>
        <dbReference type="EMBL" id="GAJ04620.1"/>
    </source>
</evidence>
<sequence length="95" mass="10641">RRNGRSWSGARAVILPAKLIKLMKAAMKSGKYLVMVHAIQKDGKPLYGYRAKNFPTAHVTDLVNKNLALFWDREKERKAESTETSPPMASTQGDP</sequence>
<feature type="region of interest" description="Disordered" evidence="1">
    <location>
        <begin position="75"/>
        <end position="95"/>
    </location>
</feature>
<dbReference type="AlphaFoldDB" id="X1VDS6"/>
<gene>
    <name evidence="2" type="ORF">S12H4_43010</name>
</gene>
<accession>X1VDS6</accession>
<organism evidence="2">
    <name type="scientific">marine sediment metagenome</name>
    <dbReference type="NCBI Taxonomy" id="412755"/>
    <lineage>
        <taxon>unclassified sequences</taxon>
        <taxon>metagenomes</taxon>
        <taxon>ecological metagenomes</taxon>
    </lineage>
</organism>
<dbReference type="EMBL" id="BARW01026358">
    <property type="protein sequence ID" value="GAJ04620.1"/>
    <property type="molecule type" value="Genomic_DNA"/>
</dbReference>
<protein>
    <submittedName>
        <fullName evidence="2">Uncharacterized protein</fullName>
    </submittedName>
</protein>